<dbReference type="Pfam" id="PF08281">
    <property type="entry name" value="Sigma70_r4_2"/>
    <property type="match status" value="1"/>
</dbReference>
<keyword evidence="2" id="KW-0805">Transcription regulation</keyword>
<dbReference type="GO" id="GO:0003677">
    <property type="term" value="F:DNA binding"/>
    <property type="evidence" value="ECO:0007669"/>
    <property type="project" value="UniProtKB-KW"/>
</dbReference>
<sequence>MVDLQRMKALIYQYGLRMSNDSWEAEDLTQDTLLKVHRILEANPLKQISKAYLFRAVSNAWKDKWKRNKGHLRMLDNSVPEVSINDEGLTTRELLEVLAHRLSPRSMVILLLRDVFDFTAKETAIFLSSTEDAVQVALSRARVRLKKIALQSKVGEDRSGSNDSSEQWLPRDFDELVYAFRRRDPKAICRAYVGLAKRRVRISRLLWVNGKLAFYMEDPDGNRFMITE</sequence>
<dbReference type="InterPro" id="IPR036388">
    <property type="entry name" value="WH-like_DNA-bd_sf"/>
</dbReference>
<evidence type="ECO:0000256" key="5">
    <source>
        <dbReference type="ARBA" id="ARBA00023163"/>
    </source>
</evidence>
<gene>
    <name evidence="6" type="ORF">Back11_19300</name>
</gene>
<keyword evidence="3" id="KW-0731">Sigma factor</keyword>
<dbReference type="KEGG" id="pbk:Back11_19300"/>
<dbReference type="InterPro" id="IPR013325">
    <property type="entry name" value="RNA_pol_sigma_r2"/>
</dbReference>
<dbReference type="OrthoDB" id="2381154at2"/>
<evidence type="ECO:0000256" key="2">
    <source>
        <dbReference type="ARBA" id="ARBA00023015"/>
    </source>
</evidence>
<name>A0A3G9IWQ8_9BACL</name>
<dbReference type="InterPro" id="IPR039425">
    <property type="entry name" value="RNA_pol_sigma-70-like"/>
</dbReference>
<dbReference type="InterPro" id="IPR014284">
    <property type="entry name" value="RNA_pol_sigma-70_dom"/>
</dbReference>
<dbReference type="SUPFAM" id="SSF88659">
    <property type="entry name" value="Sigma3 and sigma4 domains of RNA polymerase sigma factors"/>
    <property type="match status" value="1"/>
</dbReference>
<organism evidence="6 7">
    <name type="scientific">Paenibacillus baekrokdamisoli</name>
    <dbReference type="NCBI Taxonomy" id="1712516"/>
    <lineage>
        <taxon>Bacteria</taxon>
        <taxon>Bacillati</taxon>
        <taxon>Bacillota</taxon>
        <taxon>Bacilli</taxon>
        <taxon>Bacillales</taxon>
        <taxon>Paenibacillaceae</taxon>
        <taxon>Paenibacillus</taxon>
    </lineage>
</organism>
<evidence type="ECO:0000256" key="1">
    <source>
        <dbReference type="ARBA" id="ARBA00010641"/>
    </source>
</evidence>
<protein>
    <submittedName>
        <fullName evidence="6">Uncharacterized protein</fullName>
    </submittedName>
</protein>
<proteinExistence type="inferred from homology"/>
<keyword evidence="5" id="KW-0804">Transcription</keyword>
<dbReference type="Proteomes" id="UP000275368">
    <property type="component" value="Chromosome"/>
</dbReference>
<dbReference type="Pfam" id="PF04542">
    <property type="entry name" value="Sigma70_r2"/>
    <property type="match status" value="1"/>
</dbReference>
<comment type="similarity">
    <text evidence="1">Belongs to the sigma-70 factor family. ECF subfamily.</text>
</comment>
<dbReference type="InterPro" id="IPR013249">
    <property type="entry name" value="RNA_pol_sigma70_r4_t2"/>
</dbReference>
<dbReference type="InterPro" id="IPR007627">
    <property type="entry name" value="RNA_pol_sigma70_r2"/>
</dbReference>
<dbReference type="NCBIfam" id="TIGR02937">
    <property type="entry name" value="sigma70-ECF"/>
    <property type="match status" value="1"/>
</dbReference>
<dbReference type="AlphaFoldDB" id="A0A3G9IWQ8"/>
<dbReference type="PANTHER" id="PTHR43133">
    <property type="entry name" value="RNA POLYMERASE ECF-TYPE SIGMA FACTO"/>
    <property type="match status" value="1"/>
</dbReference>
<dbReference type="SUPFAM" id="SSF88946">
    <property type="entry name" value="Sigma2 domain of RNA polymerase sigma factors"/>
    <property type="match status" value="1"/>
</dbReference>
<evidence type="ECO:0000256" key="4">
    <source>
        <dbReference type="ARBA" id="ARBA00023125"/>
    </source>
</evidence>
<dbReference type="Gene3D" id="1.10.10.10">
    <property type="entry name" value="Winged helix-like DNA-binding domain superfamily/Winged helix DNA-binding domain"/>
    <property type="match status" value="1"/>
</dbReference>
<dbReference type="EMBL" id="AP019308">
    <property type="protein sequence ID" value="BBH20585.1"/>
    <property type="molecule type" value="Genomic_DNA"/>
</dbReference>
<evidence type="ECO:0000313" key="6">
    <source>
        <dbReference type="EMBL" id="BBH20585.1"/>
    </source>
</evidence>
<dbReference type="Gene3D" id="1.10.1740.10">
    <property type="match status" value="1"/>
</dbReference>
<dbReference type="InterPro" id="IPR013324">
    <property type="entry name" value="RNA_pol_sigma_r3/r4-like"/>
</dbReference>
<dbReference type="PANTHER" id="PTHR43133:SF8">
    <property type="entry name" value="RNA POLYMERASE SIGMA FACTOR HI_1459-RELATED"/>
    <property type="match status" value="1"/>
</dbReference>
<dbReference type="GO" id="GO:0016987">
    <property type="term" value="F:sigma factor activity"/>
    <property type="evidence" value="ECO:0007669"/>
    <property type="project" value="UniProtKB-KW"/>
</dbReference>
<evidence type="ECO:0000313" key="7">
    <source>
        <dbReference type="Proteomes" id="UP000275368"/>
    </source>
</evidence>
<dbReference type="GO" id="GO:0006352">
    <property type="term" value="P:DNA-templated transcription initiation"/>
    <property type="evidence" value="ECO:0007669"/>
    <property type="project" value="InterPro"/>
</dbReference>
<accession>A0A3G9IWQ8</accession>
<keyword evidence="4" id="KW-0238">DNA-binding</keyword>
<keyword evidence="7" id="KW-1185">Reference proteome</keyword>
<evidence type="ECO:0000256" key="3">
    <source>
        <dbReference type="ARBA" id="ARBA00023082"/>
    </source>
</evidence>
<dbReference type="RefSeq" id="WP_125655741.1">
    <property type="nucleotide sequence ID" value="NZ_AP019308.1"/>
</dbReference>
<reference evidence="6 7" key="1">
    <citation type="submission" date="2018-11" db="EMBL/GenBank/DDBJ databases">
        <title>Complete genome sequence of Paenibacillus baekrokdamisoli strain KCTC 33723.</title>
        <authorList>
            <person name="Kang S.W."/>
            <person name="Lee K.C."/>
            <person name="Kim K.K."/>
            <person name="Kim J.S."/>
            <person name="Kim D.S."/>
            <person name="Ko S.H."/>
            <person name="Yang S.H."/>
            <person name="Lee J.S."/>
        </authorList>
    </citation>
    <scope>NUCLEOTIDE SEQUENCE [LARGE SCALE GENOMIC DNA]</scope>
    <source>
        <strain evidence="6 7">KCTC 33723</strain>
    </source>
</reference>